<evidence type="ECO:0000313" key="2">
    <source>
        <dbReference type="Proteomes" id="UP000005234"/>
    </source>
</evidence>
<dbReference type="HOGENOM" id="CLU_133167_0_0_6"/>
<evidence type="ECO:0000313" key="1">
    <source>
        <dbReference type="EMBL" id="AFC85099.1"/>
    </source>
</evidence>
<dbReference type="Proteomes" id="UP000005234">
    <property type="component" value="Chromosome"/>
</dbReference>
<protein>
    <submittedName>
        <fullName evidence="1">Uncharacterized protein</fullName>
    </submittedName>
</protein>
<name>H8L5E2_FRAAD</name>
<organism evidence="1 2">
    <name type="scientific">Frateuria aurantia (strain ATCC 33424 / DSM 6220 / KCTC 2777 / LMG 1558 / NBRC 3245 / NCIMB 13370)</name>
    <name type="common">Acetobacter aurantius</name>
    <dbReference type="NCBI Taxonomy" id="767434"/>
    <lineage>
        <taxon>Bacteria</taxon>
        <taxon>Pseudomonadati</taxon>
        <taxon>Pseudomonadota</taxon>
        <taxon>Gammaproteobacteria</taxon>
        <taxon>Lysobacterales</taxon>
        <taxon>Rhodanobacteraceae</taxon>
        <taxon>Frateuria</taxon>
    </lineage>
</organism>
<accession>H8L5E2</accession>
<dbReference type="InterPro" id="IPR038314">
    <property type="entry name" value="T6SS_sf"/>
</dbReference>
<dbReference type="Pfam" id="PF16695">
    <property type="entry name" value="Tai4"/>
    <property type="match status" value="1"/>
</dbReference>
<sequence>MAVKTQVDVRSFKDAVLAICLAEAYRHDPIPAKDLQASIAAWRRSTVLDQKQVDKYVTPLVDAYVQRDYFNPLAETEVRGLRFDFLKCLDLYHDPILDRVVKKLEEDINHRGARPLPHKRIEGR</sequence>
<keyword evidence="2" id="KW-1185">Reference proteome</keyword>
<dbReference type="Gene3D" id="1.20.120.1620">
    <property type="match status" value="1"/>
</dbReference>
<reference evidence="1" key="1">
    <citation type="submission" date="2012-02" db="EMBL/GenBank/DDBJ databases">
        <title>The complete genome of Frateuria aurantia DSM 6220.</title>
        <authorList>
            <consortium name="US DOE Joint Genome Institute (JGI-PGF)"/>
            <person name="Lucas S."/>
            <person name="Copeland A."/>
            <person name="Lapidus A."/>
            <person name="Glavina del Rio T."/>
            <person name="Dalin E."/>
            <person name="Tice H."/>
            <person name="Bruce D."/>
            <person name="Goodwin L."/>
            <person name="Pitluck S."/>
            <person name="Peters L."/>
            <person name="Ovchinnikova G."/>
            <person name="Teshima H."/>
            <person name="Kyrpides N."/>
            <person name="Mavromatis K."/>
            <person name="Ivanova N."/>
            <person name="Brettin T."/>
            <person name="Detter J.C."/>
            <person name="Han C."/>
            <person name="Larimer F."/>
            <person name="Land M."/>
            <person name="Hauser L."/>
            <person name="Markowitz V."/>
            <person name="Cheng J.-F."/>
            <person name="Hugenholtz P."/>
            <person name="Woyke T."/>
            <person name="Wu D."/>
            <person name="Brambilla E."/>
            <person name="Klenk H.-P."/>
            <person name="Eisen J.A."/>
        </authorList>
    </citation>
    <scope>NUCLEOTIDE SEQUENCE</scope>
    <source>
        <strain evidence="1">DSM 6220</strain>
    </source>
</reference>
<gene>
    <name evidence="1" type="ordered locus">Fraau_0621</name>
</gene>
<proteinExistence type="predicted"/>
<dbReference type="KEGG" id="fau:Fraau_0621"/>
<dbReference type="InterPro" id="IPR032032">
    <property type="entry name" value="Tai4"/>
</dbReference>
<dbReference type="EMBL" id="CP003350">
    <property type="protein sequence ID" value="AFC85099.1"/>
    <property type="molecule type" value="Genomic_DNA"/>
</dbReference>
<dbReference type="AlphaFoldDB" id="H8L5E2"/>